<keyword evidence="4" id="KW-1185">Reference proteome</keyword>
<dbReference type="EMBL" id="JACXYY010000012">
    <property type="protein sequence ID" value="MBD3917096.1"/>
    <property type="molecule type" value="Genomic_DNA"/>
</dbReference>
<evidence type="ECO:0000313" key="3">
    <source>
        <dbReference type="EMBL" id="MBD3917096.1"/>
    </source>
</evidence>
<evidence type="ECO:0000256" key="2">
    <source>
        <dbReference type="SAM" id="SignalP"/>
    </source>
</evidence>
<dbReference type="RefSeq" id="WP_191201435.1">
    <property type="nucleotide sequence ID" value="NZ_BAAAPA010000011.1"/>
</dbReference>
<accession>A0ABR8MM59</accession>
<dbReference type="Proteomes" id="UP000649289">
    <property type="component" value="Unassembled WGS sequence"/>
</dbReference>
<feature type="signal peptide" evidence="2">
    <location>
        <begin position="1"/>
        <end position="23"/>
    </location>
</feature>
<evidence type="ECO:0000313" key="4">
    <source>
        <dbReference type="Proteomes" id="UP000649289"/>
    </source>
</evidence>
<feature type="chain" id="PRO_5047130796" description="DUF4184 family protein" evidence="2">
    <location>
        <begin position="24"/>
        <end position="149"/>
    </location>
</feature>
<sequence length="149" mass="15819">MLVTNHVLTGALVGLAAPGPVSAFVGGVVSHFALDAVPHWGDRPLEEVMPIAVTDGLTGLAAITVVWRRTPSSHRVRVLAGMAGASVPDLDKPSRVFFGASPFPRAVDDFHARIQTRESSARMPQEILVGLGSALLVGLVQRRLGRSRR</sequence>
<organism evidence="3 4">
    <name type="scientific">Nocardioides hwasunensis</name>
    <dbReference type="NCBI Taxonomy" id="397258"/>
    <lineage>
        <taxon>Bacteria</taxon>
        <taxon>Bacillati</taxon>
        <taxon>Actinomycetota</taxon>
        <taxon>Actinomycetes</taxon>
        <taxon>Propionibacteriales</taxon>
        <taxon>Nocardioidaceae</taxon>
        <taxon>Nocardioides</taxon>
    </lineage>
</organism>
<keyword evidence="1" id="KW-1133">Transmembrane helix</keyword>
<keyword evidence="1" id="KW-0472">Membrane</keyword>
<evidence type="ECO:0008006" key="5">
    <source>
        <dbReference type="Google" id="ProtNLM"/>
    </source>
</evidence>
<protein>
    <recommendedName>
        <fullName evidence="5">DUF4184 family protein</fullName>
    </recommendedName>
</protein>
<name>A0ABR8MM59_9ACTN</name>
<feature type="transmembrane region" description="Helical" evidence="1">
    <location>
        <begin position="47"/>
        <end position="67"/>
    </location>
</feature>
<gene>
    <name evidence="3" type="ORF">IEZ25_20960</name>
</gene>
<keyword evidence="2" id="KW-0732">Signal</keyword>
<evidence type="ECO:0000256" key="1">
    <source>
        <dbReference type="SAM" id="Phobius"/>
    </source>
</evidence>
<reference evidence="3 4" key="1">
    <citation type="submission" date="2020-09" db="EMBL/GenBank/DDBJ databases">
        <title>novel species in genus Nocardioides.</title>
        <authorList>
            <person name="Zhang G."/>
        </authorList>
    </citation>
    <scope>NUCLEOTIDE SEQUENCE [LARGE SCALE GENOMIC DNA]</scope>
    <source>
        <strain evidence="3 4">19197</strain>
    </source>
</reference>
<comment type="caution">
    <text evidence="3">The sequence shown here is derived from an EMBL/GenBank/DDBJ whole genome shotgun (WGS) entry which is preliminary data.</text>
</comment>
<proteinExistence type="predicted"/>
<keyword evidence="1" id="KW-0812">Transmembrane</keyword>